<keyword evidence="3" id="KW-1185">Reference proteome</keyword>
<dbReference type="STRING" id="1317125.SAMN05444128_3973"/>
<organism evidence="2 3">
    <name type="scientific">Pontibacter indicus</name>
    <dbReference type="NCBI Taxonomy" id="1317125"/>
    <lineage>
        <taxon>Bacteria</taxon>
        <taxon>Pseudomonadati</taxon>
        <taxon>Bacteroidota</taxon>
        <taxon>Cytophagia</taxon>
        <taxon>Cytophagales</taxon>
        <taxon>Hymenobacteraceae</taxon>
        <taxon>Pontibacter</taxon>
    </lineage>
</organism>
<keyword evidence="1" id="KW-0472">Membrane</keyword>
<sequence length="115" mass="12518">MATSVYTINKGINRPIEFKGLKAQYIAYLAVGLVALLLLFTALFLAGVPLPVCLPLILLAGGGLFAGTYHLNRTYGQYGLLKRLARRRLPACVRLTSRNVFLSLTQPAASHDRAC</sequence>
<evidence type="ECO:0000313" key="3">
    <source>
        <dbReference type="Proteomes" id="UP000187181"/>
    </source>
</evidence>
<protein>
    <recommendedName>
        <fullName evidence="4">DUF4133 domain-containing protein</fullName>
    </recommendedName>
</protein>
<keyword evidence="1" id="KW-0812">Transmembrane</keyword>
<evidence type="ECO:0000256" key="1">
    <source>
        <dbReference type="SAM" id="Phobius"/>
    </source>
</evidence>
<feature type="transmembrane region" description="Helical" evidence="1">
    <location>
        <begin position="25"/>
        <end position="48"/>
    </location>
</feature>
<feature type="transmembrane region" description="Helical" evidence="1">
    <location>
        <begin position="54"/>
        <end position="72"/>
    </location>
</feature>
<evidence type="ECO:0008006" key="4">
    <source>
        <dbReference type="Google" id="ProtNLM"/>
    </source>
</evidence>
<gene>
    <name evidence="2" type="ORF">SAMN05444128_3973</name>
</gene>
<dbReference type="AlphaFoldDB" id="A0A1R3XTM8"/>
<dbReference type="Pfam" id="PF13571">
    <property type="entry name" value="DUF4133"/>
    <property type="match status" value="1"/>
</dbReference>
<dbReference type="Proteomes" id="UP000187181">
    <property type="component" value="Unassembled WGS sequence"/>
</dbReference>
<accession>A0A1R3XTM8</accession>
<name>A0A1R3XTM8_9BACT</name>
<reference evidence="3" key="1">
    <citation type="submission" date="2017-01" db="EMBL/GenBank/DDBJ databases">
        <authorList>
            <person name="Varghese N."/>
            <person name="Submissions S."/>
        </authorList>
    </citation>
    <scope>NUCLEOTIDE SEQUENCE [LARGE SCALE GENOMIC DNA]</scope>
    <source>
        <strain evidence="3">LP100</strain>
    </source>
</reference>
<proteinExistence type="predicted"/>
<dbReference type="InterPro" id="IPR025407">
    <property type="entry name" value="DUF4133"/>
</dbReference>
<keyword evidence="1" id="KW-1133">Transmembrane helix</keyword>
<dbReference type="EMBL" id="FTPP01000006">
    <property type="protein sequence ID" value="SIT95227.1"/>
    <property type="molecule type" value="Genomic_DNA"/>
</dbReference>
<evidence type="ECO:0000313" key="2">
    <source>
        <dbReference type="EMBL" id="SIT95227.1"/>
    </source>
</evidence>